<proteinExistence type="predicted"/>
<name>A0A2S6CLH2_9PEZI</name>
<dbReference type="EMBL" id="PNEN01000248">
    <property type="protein sequence ID" value="PPJ60585.1"/>
    <property type="molecule type" value="Genomic_DNA"/>
</dbReference>
<dbReference type="Proteomes" id="UP000237631">
    <property type="component" value="Unassembled WGS sequence"/>
</dbReference>
<dbReference type="AlphaFoldDB" id="A0A2S6CLH2"/>
<accession>A0A2S6CLH2</accession>
<evidence type="ECO:0008006" key="3">
    <source>
        <dbReference type="Google" id="ProtNLM"/>
    </source>
</evidence>
<evidence type="ECO:0000313" key="2">
    <source>
        <dbReference type="Proteomes" id="UP000237631"/>
    </source>
</evidence>
<keyword evidence="2" id="KW-1185">Reference proteome</keyword>
<organism evidence="1 2">
    <name type="scientific">Cercospora berteroae</name>
    <dbReference type="NCBI Taxonomy" id="357750"/>
    <lineage>
        <taxon>Eukaryota</taxon>
        <taxon>Fungi</taxon>
        <taxon>Dikarya</taxon>
        <taxon>Ascomycota</taxon>
        <taxon>Pezizomycotina</taxon>
        <taxon>Dothideomycetes</taxon>
        <taxon>Dothideomycetidae</taxon>
        <taxon>Mycosphaerellales</taxon>
        <taxon>Mycosphaerellaceae</taxon>
        <taxon>Cercospora</taxon>
    </lineage>
</organism>
<sequence length="584" mass="66216">MADNELIIAIVSLVIAIVAFIIATAQALQQFAASAEGYRLCGEGIMGLWGRKTKRIFTWNEFRFKVMMRTPILFVAPPNNTRGPVPERPVYNITGSLKSYEETHCRVPSQQADDAKAGAMKVHTADDEHASWVVFMEALQKAEVEGRQWDSGFSKKTAKDSSMMREVPSTMVVQVQEKKRSWDQMPDAVRKPFATSNISHIVEMAALLGMQWVTFDQDTWNLRAEGNGYMLLSQTVWGLGVSLSFAVTGKASFAENRMIPCPAVKQMLFGSVETIFDGLQLNFEPKRAAWEDMFVTQRTLRSLKLDRKSIERYFSRKEHSVIRSVSFEMIAMLSKVFRIPGTNFKRLPNPTPDPWLNDLSACKIQSEFQGNIARMIHEAHSPSNVIARLNWIDAIWQDSLKPVWHSNPSEISIDMRDAVQSAISAIDNEFLHTYGETQILFIAGAHVSVVLEEISDPKSFLHSRDCDTEEEIWHHYFYVIREKVINFQGSSVRERVVEKTGNIAALLLPDNEKAGLENGNGIANGIVSKPNSIHSVSKGSLREEIWLMLMFRMSLWWLLHDFDEKDALILPPRLMGSRMPVYIL</sequence>
<dbReference type="OrthoDB" id="5227693at2759"/>
<comment type="caution">
    <text evidence="1">The sequence shown here is derived from an EMBL/GenBank/DDBJ whole genome shotgun (WGS) entry which is preliminary data.</text>
</comment>
<evidence type="ECO:0000313" key="1">
    <source>
        <dbReference type="EMBL" id="PPJ60585.1"/>
    </source>
</evidence>
<reference evidence="2" key="1">
    <citation type="journal article" date="2017" name="bioRxiv">
        <title>Conservation of a gene cluster reveals novel cercosporin biosynthetic mechanisms and extends production to the genus Colletotrichum.</title>
        <authorList>
            <person name="de Jonge R."/>
            <person name="Ebert M.K."/>
            <person name="Huitt-Roehl C.R."/>
            <person name="Pal P."/>
            <person name="Suttle J.C."/>
            <person name="Spanner R.E."/>
            <person name="Neubauer J.D."/>
            <person name="Jurick W.M.II."/>
            <person name="Stott K.A."/>
            <person name="Secor G.A."/>
            <person name="Thomma B.P.H.J."/>
            <person name="Van de Peer Y."/>
            <person name="Townsend C.A."/>
            <person name="Bolton M.D."/>
        </authorList>
    </citation>
    <scope>NUCLEOTIDE SEQUENCE [LARGE SCALE GENOMIC DNA]</scope>
    <source>
        <strain evidence="2">CBS538.71</strain>
    </source>
</reference>
<protein>
    <recommendedName>
        <fullName evidence="3">Modin</fullName>
    </recommendedName>
</protein>
<gene>
    <name evidence="1" type="ORF">CBER1_11817</name>
</gene>
<dbReference type="STRING" id="357750.A0A2S6CLH2"/>